<reference evidence="2 3" key="1">
    <citation type="journal article" date="2016" name="Nat. Commun.">
        <title>Thousands of microbial genomes shed light on interconnected biogeochemical processes in an aquifer system.</title>
        <authorList>
            <person name="Anantharaman K."/>
            <person name="Brown C.T."/>
            <person name="Hug L.A."/>
            <person name="Sharon I."/>
            <person name="Castelle C.J."/>
            <person name="Probst A.J."/>
            <person name="Thomas B.C."/>
            <person name="Singh A."/>
            <person name="Wilkins M.J."/>
            <person name="Karaoz U."/>
            <person name="Brodie E.L."/>
            <person name="Williams K.H."/>
            <person name="Hubbard S.S."/>
            <person name="Banfield J.F."/>
        </authorList>
    </citation>
    <scope>NUCLEOTIDE SEQUENCE [LARGE SCALE GENOMIC DNA]</scope>
</reference>
<dbReference type="InterPro" id="IPR050194">
    <property type="entry name" value="Glycosyltransferase_grp1"/>
</dbReference>
<dbReference type="AlphaFoldDB" id="A0A1G1Y874"/>
<gene>
    <name evidence="2" type="ORF">A2663_04520</name>
</gene>
<evidence type="ECO:0000313" key="3">
    <source>
        <dbReference type="Proteomes" id="UP000178432"/>
    </source>
</evidence>
<protein>
    <recommendedName>
        <fullName evidence="1">Glycosyl transferase family 1 domain-containing protein</fullName>
    </recommendedName>
</protein>
<evidence type="ECO:0000313" key="2">
    <source>
        <dbReference type="EMBL" id="OGY47767.1"/>
    </source>
</evidence>
<dbReference type="PANTHER" id="PTHR45947">
    <property type="entry name" value="SULFOQUINOVOSYL TRANSFERASE SQD2"/>
    <property type="match status" value="1"/>
</dbReference>
<dbReference type="Proteomes" id="UP000178432">
    <property type="component" value="Unassembled WGS sequence"/>
</dbReference>
<organism evidence="2 3">
    <name type="scientific">Candidatus Buchananbacteria bacterium RIFCSPHIGHO2_01_FULL_46_12</name>
    <dbReference type="NCBI Taxonomy" id="1797536"/>
    <lineage>
        <taxon>Bacteria</taxon>
        <taxon>Candidatus Buchananiibacteriota</taxon>
    </lineage>
</organism>
<dbReference type="Gene3D" id="3.40.50.2000">
    <property type="entry name" value="Glycogen Phosphorylase B"/>
    <property type="match status" value="2"/>
</dbReference>
<evidence type="ECO:0000259" key="1">
    <source>
        <dbReference type="Pfam" id="PF00534"/>
    </source>
</evidence>
<dbReference type="InterPro" id="IPR001296">
    <property type="entry name" value="Glyco_trans_1"/>
</dbReference>
<dbReference type="GO" id="GO:0016757">
    <property type="term" value="F:glycosyltransferase activity"/>
    <property type="evidence" value="ECO:0007669"/>
    <property type="project" value="InterPro"/>
</dbReference>
<comment type="caution">
    <text evidence="2">The sequence shown here is derived from an EMBL/GenBank/DDBJ whole genome shotgun (WGS) entry which is preliminary data.</text>
</comment>
<name>A0A1G1Y874_9BACT</name>
<dbReference type="SUPFAM" id="SSF53756">
    <property type="entry name" value="UDP-Glycosyltransferase/glycogen phosphorylase"/>
    <property type="match status" value="1"/>
</dbReference>
<accession>A0A1G1Y874</accession>
<dbReference type="EMBL" id="MHIF01000027">
    <property type="protein sequence ID" value="OGY47767.1"/>
    <property type="molecule type" value="Genomic_DNA"/>
</dbReference>
<proteinExistence type="predicted"/>
<feature type="domain" description="Glycosyl transferase family 1" evidence="1">
    <location>
        <begin position="195"/>
        <end position="342"/>
    </location>
</feature>
<sequence length="372" mass="42661">MKIALVHDHLIQEGGAERVLEIFQEIYPQAPTYTLLFDQSKLGQTFKDKDIRTSFLQNWPGALKHYQWFLPLMPTATESYDLMAYDAVLSSCSAMAKGIITRSNTLHFCYCHTPTRYLWSDTHRYVDELKYNRLVKKAIPYMLNRLRAWDQLAAQRVDFFIANSKNVSDRIKKYYRRDSVIIHPPIDTRQFEIAPHVGKYFLTGGRLVVYKRFDLAVSAFNRLGVPLKIFGEGPEEKKLKGLAKPNIEFLGKVKTEQLAELYGQAIAFIHPQIEDFGITAVESMACGRPVIAYAAGGACETVVENKTGKFFDEQTWEALADAIVRFKPENFSPAEIKNYARQFGAERFKREISLLIETECQKVKRAQIKCGF</sequence>
<dbReference type="Pfam" id="PF00534">
    <property type="entry name" value="Glycos_transf_1"/>
    <property type="match status" value="1"/>
</dbReference>
<dbReference type="PANTHER" id="PTHR45947:SF3">
    <property type="entry name" value="SULFOQUINOVOSYL TRANSFERASE SQD2"/>
    <property type="match status" value="1"/>
</dbReference>